<keyword evidence="2" id="KW-1185">Reference proteome</keyword>
<dbReference type="Proteomes" id="UP000195569">
    <property type="component" value="Unassembled WGS sequence"/>
</dbReference>
<gene>
    <name evidence="1" type="ORF">BN2476_640038</name>
</gene>
<proteinExistence type="predicted"/>
<organism evidence="1 2">
    <name type="scientific">Paraburkholderia piptadeniae</name>
    <dbReference type="NCBI Taxonomy" id="1701573"/>
    <lineage>
        <taxon>Bacteria</taxon>
        <taxon>Pseudomonadati</taxon>
        <taxon>Pseudomonadota</taxon>
        <taxon>Betaproteobacteria</taxon>
        <taxon>Burkholderiales</taxon>
        <taxon>Burkholderiaceae</taxon>
        <taxon>Paraburkholderia</taxon>
    </lineage>
</organism>
<reference evidence="1" key="1">
    <citation type="submission" date="2016-12" db="EMBL/GenBank/DDBJ databases">
        <authorList>
            <person name="Moulin L."/>
        </authorList>
    </citation>
    <scope>NUCLEOTIDE SEQUENCE [LARGE SCALE GENOMIC DNA]</scope>
    <source>
        <strain evidence="1">STM 7183</strain>
    </source>
</reference>
<protein>
    <submittedName>
        <fullName evidence="1">Uncharacterized protein</fullName>
    </submittedName>
</protein>
<evidence type="ECO:0000313" key="2">
    <source>
        <dbReference type="Proteomes" id="UP000195569"/>
    </source>
</evidence>
<accession>A0A1N7SM63</accession>
<sequence length="42" mass="4705">MFFATIEAVSMMQAVDSLQLQRLASRVHRLYRACIALAHLAA</sequence>
<evidence type="ECO:0000313" key="1">
    <source>
        <dbReference type="EMBL" id="SIT48488.1"/>
    </source>
</evidence>
<name>A0A1N7SM63_9BURK</name>
<dbReference type="AlphaFoldDB" id="A0A1N7SM63"/>
<comment type="caution">
    <text evidence="1">The sequence shown here is derived from an EMBL/GenBank/DDBJ whole genome shotgun (WGS) entry which is preliminary data.</text>
</comment>
<dbReference type="EMBL" id="CYGY02000064">
    <property type="protein sequence ID" value="SIT48488.1"/>
    <property type="molecule type" value="Genomic_DNA"/>
</dbReference>